<protein>
    <recommendedName>
        <fullName evidence="10">Plant heme peroxidase family profile domain-containing protein</fullName>
    </recommendedName>
</protein>
<dbReference type="GO" id="GO:0020037">
    <property type="term" value="F:heme binding"/>
    <property type="evidence" value="ECO:0007669"/>
    <property type="project" value="InterPro"/>
</dbReference>
<evidence type="ECO:0000256" key="9">
    <source>
        <dbReference type="RuleBase" id="RU004241"/>
    </source>
</evidence>
<comment type="cofactor">
    <cofactor evidence="3">
        <name>heme b</name>
        <dbReference type="ChEBI" id="CHEBI:60344"/>
    </cofactor>
</comment>
<gene>
    <name evidence="11" type="ORF">KP509_15G052700</name>
</gene>
<dbReference type="GO" id="GO:0140825">
    <property type="term" value="F:lactoperoxidase activity"/>
    <property type="evidence" value="ECO:0007669"/>
    <property type="project" value="UniProtKB-EC"/>
</dbReference>
<keyword evidence="4" id="KW-0575">Peroxidase</keyword>
<evidence type="ECO:0000313" key="12">
    <source>
        <dbReference type="Proteomes" id="UP000825935"/>
    </source>
</evidence>
<keyword evidence="7" id="KW-0408">Iron</keyword>
<dbReference type="PANTHER" id="PTHR31517">
    <property type="match status" value="1"/>
</dbReference>
<comment type="caution">
    <text evidence="11">The sequence shown here is derived from an EMBL/GenBank/DDBJ whole genome shotgun (WGS) entry which is preliminary data.</text>
</comment>
<dbReference type="PRINTS" id="PR00458">
    <property type="entry name" value="PEROXIDASE"/>
</dbReference>
<reference evidence="11" key="1">
    <citation type="submission" date="2021-08" db="EMBL/GenBank/DDBJ databases">
        <title>WGS assembly of Ceratopteris richardii.</title>
        <authorList>
            <person name="Marchant D.B."/>
            <person name="Chen G."/>
            <person name="Jenkins J."/>
            <person name="Shu S."/>
            <person name="Leebens-Mack J."/>
            <person name="Grimwood J."/>
            <person name="Schmutz J."/>
            <person name="Soltis P."/>
            <person name="Soltis D."/>
            <person name="Chen Z.-H."/>
        </authorList>
    </citation>
    <scope>NUCLEOTIDE SEQUENCE</scope>
    <source>
        <strain evidence="11">Whitten #5841</strain>
        <tissue evidence="11">Leaf</tissue>
    </source>
</reference>
<evidence type="ECO:0000256" key="4">
    <source>
        <dbReference type="ARBA" id="ARBA00022559"/>
    </source>
</evidence>
<proteinExistence type="inferred from homology"/>
<feature type="domain" description="Plant heme peroxidase family profile" evidence="10">
    <location>
        <begin position="1"/>
        <end position="103"/>
    </location>
</feature>
<dbReference type="Gene3D" id="1.10.420.10">
    <property type="entry name" value="Peroxidase, domain 2"/>
    <property type="match status" value="1"/>
</dbReference>
<dbReference type="InterPro" id="IPR000823">
    <property type="entry name" value="Peroxidase_pln"/>
</dbReference>
<keyword evidence="6" id="KW-0479">Metal-binding</keyword>
<keyword evidence="5" id="KW-0349">Heme</keyword>
<dbReference type="Gene3D" id="1.10.520.10">
    <property type="match status" value="1"/>
</dbReference>
<comment type="similarity">
    <text evidence="9">Belongs to the peroxidase family.</text>
</comment>
<evidence type="ECO:0000256" key="3">
    <source>
        <dbReference type="ARBA" id="ARBA00001970"/>
    </source>
</evidence>
<dbReference type="PANTHER" id="PTHR31517:SF48">
    <property type="entry name" value="PEROXIDASE 16-RELATED"/>
    <property type="match status" value="1"/>
</dbReference>
<accession>A0A8T2T4I1</accession>
<feature type="binding site" evidence="8">
    <location>
        <position position="60"/>
    </location>
    <ligand>
        <name>substrate</name>
    </ligand>
</feature>
<dbReference type="Pfam" id="PF00141">
    <property type="entry name" value="peroxidase"/>
    <property type="match status" value="1"/>
</dbReference>
<dbReference type="EMBL" id="CM035420">
    <property type="protein sequence ID" value="KAH7404994.1"/>
    <property type="molecule type" value="Genomic_DNA"/>
</dbReference>
<dbReference type="InterPro" id="IPR010255">
    <property type="entry name" value="Haem_peroxidase_sf"/>
</dbReference>
<evidence type="ECO:0000256" key="2">
    <source>
        <dbReference type="ARBA" id="ARBA00001913"/>
    </source>
</evidence>
<evidence type="ECO:0000259" key="10">
    <source>
        <dbReference type="PROSITE" id="PS50873"/>
    </source>
</evidence>
<organism evidence="11 12">
    <name type="scientific">Ceratopteris richardii</name>
    <name type="common">Triangle waterfern</name>
    <dbReference type="NCBI Taxonomy" id="49495"/>
    <lineage>
        <taxon>Eukaryota</taxon>
        <taxon>Viridiplantae</taxon>
        <taxon>Streptophyta</taxon>
        <taxon>Embryophyta</taxon>
        <taxon>Tracheophyta</taxon>
        <taxon>Polypodiopsida</taxon>
        <taxon>Polypodiidae</taxon>
        <taxon>Polypodiales</taxon>
        <taxon>Pteridineae</taxon>
        <taxon>Pteridaceae</taxon>
        <taxon>Parkerioideae</taxon>
        <taxon>Ceratopteris</taxon>
    </lineage>
</organism>
<dbReference type="PRINTS" id="PR00461">
    <property type="entry name" value="PLPEROXIDASE"/>
</dbReference>
<evidence type="ECO:0000256" key="5">
    <source>
        <dbReference type="ARBA" id="ARBA00022617"/>
    </source>
</evidence>
<comment type="cofactor">
    <cofactor evidence="2">
        <name>Ca(2+)</name>
        <dbReference type="ChEBI" id="CHEBI:29108"/>
    </cofactor>
</comment>
<name>A0A8T2T4I1_CERRI</name>
<evidence type="ECO:0000256" key="1">
    <source>
        <dbReference type="ARBA" id="ARBA00000189"/>
    </source>
</evidence>
<sequence length="103" mass="11267">MDEAKRALEQECPGLISCADIIQLAARHAVVQSGGPFYPLALGRRDGFIINGSLSSGELPGVDSMISSIIKIFRRKGFNEMDIVRLIGMPETLDVGLWTLDYN</sequence>
<dbReference type="PROSITE" id="PS50873">
    <property type="entry name" value="PEROXIDASE_4"/>
    <property type="match status" value="1"/>
</dbReference>
<evidence type="ECO:0000256" key="8">
    <source>
        <dbReference type="PIRSR" id="PIRSR600823-2"/>
    </source>
</evidence>
<dbReference type="SUPFAM" id="SSF48113">
    <property type="entry name" value="Heme-dependent peroxidases"/>
    <property type="match status" value="1"/>
</dbReference>
<evidence type="ECO:0000313" key="11">
    <source>
        <dbReference type="EMBL" id="KAH7404994.1"/>
    </source>
</evidence>
<comment type="catalytic activity">
    <reaction evidence="1">
        <text>2 a phenolic donor + H2O2 = 2 a phenolic radical donor + 2 H2O</text>
        <dbReference type="Rhea" id="RHEA:56136"/>
        <dbReference type="ChEBI" id="CHEBI:15377"/>
        <dbReference type="ChEBI" id="CHEBI:16240"/>
        <dbReference type="ChEBI" id="CHEBI:139520"/>
        <dbReference type="ChEBI" id="CHEBI:139521"/>
        <dbReference type="EC" id="1.11.1.7"/>
    </reaction>
</comment>
<dbReference type="Proteomes" id="UP000825935">
    <property type="component" value="Chromosome 15"/>
</dbReference>
<dbReference type="InterPro" id="IPR002016">
    <property type="entry name" value="Haem_peroxidase"/>
</dbReference>
<dbReference type="OrthoDB" id="2113341at2759"/>
<keyword evidence="12" id="KW-1185">Reference proteome</keyword>
<evidence type="ECO:0000256" key="6">
    <source>
        <dbReference type="ARBA" id="ARBA00022723"/>
    </source>
</evidence>
<dbReference type="GO" id="GO:0046872">
    <property type="term" value="F:metal ion binding"/>
    <property type="evidence" value="ECO:0007669"/>
    <property type="project" value="UniProtKB-KW"/>
</dbReference>
<evidence type="ECO:0000256" key="7">
    <source>
        <dbReference type="ARBA" id="ARBA00023004"/>
    </source>
</evidence>
<dbReference type="GO" id="GO:0006979">
    <property type="term" value="P:response to oxidative stress"/>
    <property type="evidence" value="ECO:0007669"/>
    <property type="project" value="InterPro"/>
</dbReference>
<dbReference type="AlphaFoldDB" id="A0A8T2T4I1"/>
<keyword evidence="4" id="KW-0560">Oxidoreductase</keyword>